<gene>
    <name evidence="7" type="ORF">JCM19232_2551</name>
</gene>
<protein>
    <submittedName>
        <fullName evidence="7">Metabolite transporter superfamily</fullName>
    </submittedName>
</protein>
<dbReference type="InterPro" id="IPR050638">
    <property type="entry name" value="AA-Vitamin_Transporters"/>
</dbReference>
<reference evidence="7 8" key="1">
    <citation type="submission" date="2015-01" db="EMBL/GenBank/DDBJ databases">
        <title>Vibrio sp. C5 JCM 19232 whole genome shotgun sequence.</title>
        <authorList>
            <person name="Sawabe T."/>
            <person name="Meirelles P."/>
            <person name="Feng G."/>
            <person name="Sayaka M."/>
            <person name="Hattori M."/>
            <person name="Ohkuma M."/>
        </authorList>
    </citation>
    <scope>NUCLEOTIDE SEQUENCE [LARGE SCALE GENOMIC DNA]</scope>
    <source>
        <strain evidence="7 8">JCM19232</strain>
    </source>
</reference>
<feature type="transmembrane region" description="Helical" evidence="5">
    <location>
        <begin position="257"/>
        <end position="275"/>
    </location>
</feature>
<dbReference type="GO" id="GO:0016020">
    <property type="term" value="C:membrane"/>
    <property type="evidence" value="ECO:0007669"/>
    <property type="project" value="UniProtKB-SubCell"/>
</dbReference>
<dbReference type="SUPFAM" id="SSF103481">
    <property type="entry name" value="Multidrug resistance efflux transporter EmrE"/>
    <property type="match status" value="2"/>
</dbReference>
<organism evidence="7 8">
    <name type="scientific">Vibrio ishigakensis</name>
    <dbReference type="NCBI Taxonomy" id="1481914"/>
    <lineage>
        <taxon>Bacteria</taxon>
        <taxon>Pseudomonadati</taxon>
        <taxon>Pseudomonadota</taxon>
        <taxon>Gammaproteobacteria</taxon>
        <taxon>Vibrionales</taxon>
        <taxon>Vibrionaceae</taxon>
        <taxon>Vibrio</taxon>
    </lineage>
</organism>
<feature type="transmembrane region" description="Helical" evidence="5">
    <location>
        <begin position="91"/>
        <end position="110"/>
    </location>
</feature>
<comment type="caution">
    <text evidence="7">The sequence shown here is derived from an EMBL/GenBank/DDBJ whole genome shotgun (WGS) entry which is preliminary data.</text>
</comment>
<dbReference type="AlphaFoldDB" id="A0A0B8PB09"/>
<feature type="domain" description="EamA" evidence="6">
    <location>
        <begin position="145"/>
        <end position="274"/>
    </location>
</feature>
<evidence type="ECO:0000256" key="2">
    <source>
        <dbReference type="ARBA" id="ARBA00022692"/>
    </source>
</evidence>
<feature type="transmembrane region" description="Helical" evidence="5">
    <location>
        <begin position="170"/>
        <end position="191"/>
    </location>
</feature>
<dbReference type="Proteomes" id="UP000031670">
    <property type="component" value="Unassembled WGS sequence"/>
</dbReference>
<dbReference type="PANTHER" id="PTHR32322">
    <property type="entry name" value="INNER MEMBRANE TRANSPORTER"/>
    <property type="match status" value="1"/>
</dbReference>
<dbReference type="PANTHER" id="PTHR32322:SF9">
    <property type="entry name" value="AMINO-ACID METABOLITE EFFLUX PUMP-RELATED"/>
    <property type="match status" value="1"/>
</dbReference>
<keyword evidence="2 5" id="KW-0812">Transmembrane</keyword>
<feature type="transmembrane region" description="Helical" evidence="5">
    <location>
        <begin position="117"/>
        <end position="138"/>
    </location>
</feature>
<dbReference type="EMBL" id="BBSA01000009">
    <property type="protein sequence ID" value="GAM63571.1"/>
    <property type="molecule type" value="Genomic_DNA"/>
</dbReference>
<evidence type="ECO:0000256" key="3">
    <source>
        <dbReference type="ARBA" id="ARBA00022989"/>
    </source>
</evidence>
<evidence type="ECO:0000259" key="6">
    <source>
        <dbReference type="Pfam" id="PF00892"/>
    </source>
</evidence>
<evidence type="ECO:0000256" key="5">
    <source>
        <dbReference type="SAM" id="Phobius"/>
    </source>
</evidence>
<feature type="transmembrane region" description="Helical" evidence="5">
    <location>
        <begin position="197"/>
        <end position="220"/>
    </location>
</feature>
<name>A0A0B8PB09_9VIBR</name>
<feature type="transmembrane region" description="Helical" evidence="5">
    <location>
        <begin position="144"/>
        <end position="163"/>
    </location>
</feature>
<feature type="domain" description="EamA" evidence="6">
    <location>
        <begin position="5"/>
        <end position="133"/>
    </location>
</feature>
<evidence type="ECO:0000256" key="4">
    <source>
        <dbReference type="ARBA" id="ARBA00023136"/>
    </source>
</evidence>
<reference evidence="7 8" key="2">
    <citation type="submission" date="2015-01" db="EMBL/GenBank/DDBJ databases">
        <authorList>
            <consortium name="NBRP consortium"/>
            <person name="Sawabe T."/>
            <person name="Meirelles P."/>
            <person name="Feng G."/>
            <person name="Sayaka M."/>
            <person name="Hattori M."/>
            <person name="Ohkuma M."/>
        </authorList>
    </citation>
    <scope>NUCLEOTIDE SEQUENCE [LARGE SCALE GENOMIC DNA]</scope>
    <source>
        <strain evidence="7 8">JCM19232</strain>
    </source>
</reference>
<evidence type="ECO:0000313" key="7">
    <source>
        <dbReference type="EMBL" id="GAM63571.1"/>
    </source>
</evidence>
<evidence type="ECO:0000256" key="1">
    <source>
        <dbReference type="ARBA" id="ARBA00004141"/>
    </source>
</evidence>
<comment type="subcellular location">
    <subcellularLocation>
        <location evidence="1">Membrane</location>
        <topology evidence="1">Multi-pass membrane protein</topology>
    </subcellularLocation>
</comment>
<dbReference type="Pfam" id="PF00892">
    <property type="entry name" value="EamA"/>
    <property type="match status" value="2"/>
</dbReference>
<feature type="transmembrane region" description="Helical" evidence="5">
    <location>
        <begin position="65"/>
        <end position="85"/>
    </location>
</feature>
<dbReference type="InterPro" id="IPR037185">
    <property type="entry name" value="EmrE-like"/>
</dbReference>
<proteinExistence type="predicted"/>
<dbReference type="InterPro" id="IPR000620">
    <property type="entry name" value="EamA_dom"/>
</dbReference>
<accession>A0A0B8PB09</accession>
<keyword evidence="4 5" id="KW-0472">Membrane</keyword>
<evidence type="ECO:0000313" key="8">
    <source>
        <dbReference type="Proteomes" id="UP000031670"/>
    </source>
</evidence>
<feature type="transmembrane region" description="Helical" evidence="5">
    <location>
        <begin position="232"/>
        <end position="251"/>
    </location>
</feature>
<sequence>MSTFLLTGLAMLAFAANSILCRLALTEAHRRGSFTLFRLISGAVLLLVMLLFTGKGKASAPNLKFSLLAGVSLFGYAALFSFAYLKLTAGTGALLLFGAVQLSLLALYWWQGERFKALEVIGIAVSLAGFVYLMLPSVSRPDTLSAMLMIGSGVCWAGFTALGKQAESPSLGISWGFISASIVALFLSPFLLNNIHITLNGALLAIASGAIASGLGYLLWYQVMKSLSLLQAAVSQLSVPALALVIGALLLGESLTAHAIISGTVILGGIALVFTSRASNKD</sequence>
<feature type="transmembrane region" description="Helical" evidence="5">
    <location>
        <begin position="34"/>
        <end position="53"/>
    </location>
</feature>
<keyword evidence="3 5" id="KW-1133">Transmembrane helix</keyword>